<feature type="domain" description="Peptidase M24" evidence="1">
    <location>
        <begin position="171"/>
        <end position="377"/>
    </location>
</feature>
<dbReference type="Proteomes" id="UP001501671">
    <property type="component" value="Unassembled WGS sequence"/>
</dbReference>
<evidence type="ECO:0000259" key="2">
    <source>
        <dbReference type="Pfam" id="PF01321"/>
    </source>
</evidence>
<keyword evidence="4" id="KW-1185">Reference proteome</keyword>
<dbReference type="SUPFAM" id="SSF55920">
    <property type="entry name" value="Creatinase/aminopeptidase"/>
    <property type="match status" value="1"/>
</dbReference>
<feature type="domain" description="Creatinase N-terminal" evidence="2">
    <location>
        <begin position="27"/>
        <end position="163"/>
    </location>
</feature>
<protein>
    <submittedName>
        <fullName evidence="3">Xaa-Pro peptidase family protein</fullName>
    </submittedName>
</protein>
<dbReference type="InterPro" id="IPR000587">
    <property type="entry name" value="Creatinase_N"/>
</dbReference>
<evidence type="ECO:0000313" key="3">
    <source>
        <dbReference type="EMBL" id="GAA4323313.1"/>
    </source>
</evidence>
<dbReference type="InterPro" id="IPR000994">
    <property type="entry name" value="Pept_M24"/>
</dbReference>
<sequence length="393" mass="42029">MGAGMNEAADPSTSYEMTFGVEEYRERLRKVRAGMAEAGVDTLLLNSFANIFYLIGHQTTGLANYHCLIVPMEGEPLLVVRRLELLLAQSCSWISEFVAWEDHEDPVEVTTRTLSARGLAAGRLGVEKGSLAVSARAMEQLQAALGGARLVDATGVVEACRRIKSPAEIAYIRRTAEITGAGMRAALAAVRAGVTENHVAAAAVSAMYEAGSEFMSREPTVNSGPRSGIAHTSFKRRVIEPGDTVLLEMSACYNRYSAPLMRVASIGEPQARVRAMSDACIGGLEAGIAAVRPGATAGDIERAVGEVYRAHGLSAGKRAGYSIGIGFPPSWMEAEIIALKRDDPTVLVPGMVFHIVPALREPRQFAVGCSESVLVTEQGHEVLTALDRKLFVK</sequence>
<name>A0ABP8GF85_9BURK</name>
<comment type="caution">
    <text evidence="3">The sequence shown here is derived from an EMBL/GenBank/DDBJ whole genome shotgun (WGS) entry which is preliminary data.</text>
</comment>
<dbReference type="InterPro" id="IPR036005">
    <property type="entry name" value="Creatinase/aminopeptidase-like"/>
</dbReference>
<dbReference type="SUPFAM" id="SSF53092">
    <property type="entry name" value="Creatinase/prolidase N-terminal domain"/>
    <property type="match status" value="1"/>
</dbReference>
<organism evidence="3 4">
    <name type="scientific">Pigmentiphaga soli</name>
    <dbReference type="NCBI Taxonomy" id="1007095"/>
    <lineage>
        <taxon>Bacteria</taxon>
        <taxon>Pseudomonadati</taxon>
        <taxon>Pseudomonadota</taxon>
        <taxon>Betaproteobacteria</taxon>
        <taxon>Burkholderiales</taxon>
        <taxon>Alcaligenaceae</taxon>
        <taxon>Pigmentiphaga</taxon>
    </lineage>
</organism>
<gene>
    <name evidence="3" type="ORF">GCM10023144_04070</name>
</gene>
<dbReference type="Pfam" id="PF01321">
    <property type="entry name" value="Creatinase_N"/>
    <property type="match status" value="1"/>
</dbReference>
<evidence type="ECO:0000313" key="4">
    <source>
        <dbReference type="Proteomes" id="UP001501671"/>
    </source>
</evidence>
<dbReference type="PANTHER" id="PTHR46112:SF3">
    <property type="entry name" value="AMINOPEPTIDASE YPDF"/>
    <property type="match status" value="1"/>
</dbReference>
<reference evidence="4" key="1">
    <citation type="journal article" date="2019" name="Int. J. Syst. Evol. Microbiol.">
        <title>The Global Catalogue of Microorganisms (GCM) 10K type strain sequencing project: providing services to taxonomists for standard genome sequencing and annotation.</title>
        <authorList>
            <consortium name="The Broad Institute Genomics Platform"/>
            <consortium name="The Broad Institute Genome Sequencing Center for Infectious Disease"/>
            <person name="Wu L."/>
            <person name="Ma J."/>
        </authorList>
    </citation>
    <scope>NUCLEOTIDE SEQUENCE [LARGE SCALE GENOMIC DNA]</scope>
    <source>
        <strain evidence="4">JCM 17666</strain>
    </source>
</reference>
<accession>A0ABP8GF85</accession>
<dbReference type="PANTHER" id="PTHR46112">
    <property type="entry name" value="AMINOPEPTIDASE"/>
    <property type="match status" value="1"/>
</dbReference>
<evidence type="ECO:0000259" key="1">
    <source>
        <dbReference type="Pfam" id="PF00557"/>
    </source>
</evidence>
<dbReference type="InterPro" id="IPR050659">
    <property type="entry name" value="Peptidase_M24B"/>
</dbReference>
<dbReference type="Gene3D" id="3.90.230.10">
    <property type="entry name" value="Creatinase/methionine aminopeptidase superfamily"/>
    <property type="match status" value="1"/>
</dbReference>
<dbReference type="EMBL" id="BAABFO010000001">
    <property type="protein sequence ID" value="GAA4323313.1"/>
    <property type="molecule type" value="Genomic_DNA"/>
</dbReference>
<dbReference type="Gene3D" id="3.40.350.10">
    <property type="entry name" value="Creatinase/prolidase N-terminal domain"/>
    <property type="match status" value="1"/>
</dbReference>
<dbReference type="CDD" id="cd01066">
    <property type="entry name" value="APP_MetAP"/>
    <property type="match status" value="1"/>
</dbReference>
<proteinExistence type="predicted"/>
<dbReference type="InterPro" id="IPR029149">
    <property type="entry name" value="Creatin/AminoP/Spt16_N"/>
</dbReference>
<dbReference type="Pfam" id="PF00557">
    <property type="entry name" value="Peptidase_M24"/>
    <property type="match status" value="1"/>
</dbReference>